<organism evidence="1 2">
    <name type="scientific">Cutibacterium acnes</name>
    <name type="common">Propionibacterium acnes</name>
    <dbReference type="NCBI Taxonomy" id="1747"/>
    <lineage>
        <taxon>Bacteria</taxon>
        <taxon>Bacillati</taxon>
        <taxon>Actinomycetota</taxon>
        <taxon>Actinomycetes</taxon>
        <taxon>Propionibacteriales</taxon>
        <taxon>Propionibacteriaceae</taxon>
        <taxon>Cutibacterium</taxon>
    </lineage>
</organism>
<evidence type="ECO:0000313" key="1">
    <source>
        <dbReference type="EMBL" id="AXM05733.1"/>
    </source>
</evidence>
<dbReference type="AlphaFoldDB" id="A0AAD0QLQ7"/>
<reference evidence="1 2" key="1">
    <citation type="submission" date="2018-08" db="EMBL/GenBank/DDBJ databases">
        <title>Genome sequencing of Cutibacterium acnes KCOM 1315.</title>
        <authorList>
            <person name="Kook J.-K."/>
            <person name="Park S.-N."/>
            <person name="Lim Y.K."/>
        </authorList>
    </citation>
    <scope>NUCLEOTIDE SEQUENCE [LARGE SCALE GENOMIC DNA]</scope>
    <source>
        <strain evidence="1 2">KCOM 1315</strain>
    </source>
</reference>
<proteinExistence type="predicted"/>
<dbReference type="Proteomes" id="UP000256621">
    <property type="component" value="Chromosome"/>
</dbReference>
<sequence>MPRRAFEVRPSQVVADRMAHQVMSTIKRTSRRIIIHNPYYELHDDGGSFSPESRYASITSVCNYYAVWRGDDPLRMVES</sequence>
<evidence type="ECO:0000313" key="2">
    <source>
        <dbReference type="Proteomes" id="UP000256621"/>
    </source>
</evidence>
<name>A0AAD0QLQ7_CUTAC</name>
<accession>A0AAD0QLQ7</accession>
<protein>
    <submittedName>
        <fullName evidence="1">Uncharacterized protein</fullName>
    </submittedName>
</protein>
<dbReference type="EMBL" id="CP031442">
    <property type="protein sequence ID" value="AXM05733.1"/>
    <property type="molecule type" value="Genomic_DNA"/>
</dbReference>
<gene>
    <name evidence="1" type="ORF">DXN06_00020</name>
</gene>